<reference evidence="4" key="1">
    <citation type="submission" date="2016-10" db="EMBL/GenBank/DDBJ databases">
        <authorList>
            <person name="Varghese N."/>
            <person name="Submissions S."/>
        </authorList>
    </citation>
    <scope>NUCLEOTIDE SEQUENCE [LARGE SCALE GENOMIC DNA]</scope>
    <source>
        <strain evidence="4">CGMCC 1.6495</strain>
    </source>
</reference>
<keyword evidence="2" id="KW-0812">Transmembrane</keyword>
<dbReference type="PANTHER" id="PTHR34219">
    <property type="entry name" value="IRON-REGULATED INNER MEMBRANE PROTEIN-RELATED"/>
    <property type="match status" value="1"/>
</dbReference>
<evidence type="ECO:0000313" key="4">
    <source>
        <dbReference type="Proteomes" id="UP000198505"/>
    </source>
</evidence>
<feature type="region of interest" description="Disordered" evidence="1">
    <location>
        <begin position="240"/>
        <end position="262"/>
    </location>
</feature>
<feature type="transmembrane region" description="Helical" evidence="2">
    <location>
        <begin position="360"/>
        <end position="381"/>
    </location>
</feature>
<keyword evidence="4" id="KW-1185">Reference proteome</keyword>
<feature type="transmembrane region" description="Helical" evidence="2">
    <location>
        <begin position="196"/>
        <end position="216"/>
    </location>
</feature>
<dbReference type="PANTHER" id="PTHR34219:SF1">
    <property type="entry name" value="PEPSY DOMAIN-CONTAINING PROTEIN"/>
    <property type="match status" value="1"/>
</dbReference>
<accession>A0A1H9U580</accession>
<dbReference type="Pfam" id="PF03929">
    <property type="entry name" value="PepSY_TM"/>
    <property type="match status" value="1"/>
</dbReference>
<feature type="transmembrane region" description="Helical" evidence="2">
    <location>
        <begin position="155"/>
        <end position="176"/>
    </location>
</feature>
<dbReference type="InterPro" id="IPR005625">
    <property type="entry name" value="PepSY-ass_TM"/>
</dbReference>
<dbReference type="RefSeq" id="WP_092827538.1">
    <property type="nucleotide sequence ID" value="NZ_FOGS01000006.1"/>
</dbReference>
<keyword evidence="2" id="KW-1133">Transmembrane helix</keyword>
<keyword evidence="2" id="KW-0472">Membrane</keyword>
<protein>
    <submittedName>
        <fullName evidence="3">Uncharacterized iron-regulated membrane protein</fullName>
    </submittedName>
</protein>
<name>A0A1H9U580_9GAMM</name>
<gene>
    <name evidence="3" type="ORF">SAMN04487958_10662</name>
</gene>
<feature type="transmembrane region" description="Helical" evidence="2">
    <location>
        <begin position="20"/>
        <end position="42"/>
    </location>
</feature>
<dbReference type="STRING" id="416874.SAMN04487958_10662"/>
<organism evidence="3 4">
    <name type="scientific">Vreelandella subterranea</name>
    <dbReference type="NCBI Taxonomy" id="416874"/>
    <lineage>
        <taxon>Bacteria</taxon>
        <taxon>Pseudomonadati</taxon>
        <taxon>Pseudomonadota</taxon>
        <taxon>Gammaproteobacteria</taxon>
        <taxon>Oceanospirillales</taxon>
        <taxon>Halomonadaceae</taxon>
        <taxon>Vreelandella</taxon>
    </lineage>
</organism>
<evidence type="ECO:0000256" key="1">
    <source>
        <dbReference type="SAM" id="MobiDB-lite"/>
    </source>
</evidence>
<evidence type="ECO:0000256" key="2">
    <source>
        <dbReference type="SAM" id="Phobius"/>
    </source>
</evidence>
<evidence type="ECO:0000313" key="3">
    <source>
        <dbReference type="EMBL" id="SES04324.1"/>
    </source>
</evidence>
<dbReference type="AlphaFoldDB" id="A0A1H9U580"/>
<sequence length="459" mass="50020">MARRSLFSKPLMLLISRLHFYVGLLVGPFILVAALSGIAYVISPALEAWVYQDALQGTQQGDVQPLSAQIAAAQDYLDSASPDAVRPAPEPGDTTRIMFSDPVLGPSQHNAVFVDPVTLNITGEAKVYGTSGILPLRTQIDLFHRQLLLGDTGRLYSELAASWLWVMALGGIVLWLNRRHALKAKQGPRRLAKRHATLGVVLTAGLLLFSATGLTWSQWAGGNIAELRHAWGWNTPSVSTDLAAGDTTPQDEHAEHRGHAQTANTQAPAVYLITFDHALHAARQAGLEADRLQITPPASPDQAWRVAEIDRRWPTQVDEVALHPRTMAVIDRTDFATFPLAAKLTRWGIDLHMGVLFGTINQLVLGVLAAGIVVLVVWGYTLWWRRVSRSSGHRFPTVSEPWALLPPGTKLGLVGVALALGMALPVLGVSLALFACIDALRWAAIKRRQSMCIRPNTPR</sequence>
<proteinExistence type="predicted"/>
<dbReference type="EMBL" id="FOGS01000006">
    <property type="protein sequence ID" value="SES04324.1"/>
    <property type="molecule type" value="Genomic_DNA"/>
</dbReference>
<dbReference type="Proteomes" id="UP000198505">
    <property type="component" value="Unassembled WGS sequence"/>
</dbReference>